<dbReference type="RefSeq" id="WP_145245976.1">
    <property type="nucleotide sequence ID" value="NZ_CP036278.1"/>
</dbReference>
<dbReference type="InterPro" id="IPR039425">
    <property type="entry name" value="RNA_pol_sigma-70-like"/>
</dbReference>
<protein>
    <submittedName>
        <fullName evidence="6">RNA polymerase sigma factor CnrH</fullName>
    </submittedName>
</protein>
<evidence type="ECO:0000259" key="5">
    <source>
        <dbReference type="Pfam" id="PF04542"/>
    </source>
</evidence>
<dbReference type="PANTHER" id="PTHR43133:SF51">
    <property type="entry name" value="RNA POLYMERASE SIGMA FACTOR"/>
    <property type="match status" value="1"/>
</dbReference>
<feature type="domain" description="RNA polymerase sigma-70 region 2" evidence="5">
    <location>
        <begin position="27"/>
        <end position="91"/>
    </location>
</feature>
<evidence type="ECO:0000313" key="6">
    <source>
        <dbReference type="EMBL" id="QDU55079.1"/>
    </source>
</evidence>
<organism evidence="6 7">
    <name type="scientific">Aeoliella mucimassa</name>
    <dbReference type="NCBI Taxonomy" id="2527972"/>
    <lineage>
        <taxon>Bacteria</taxon>
        <taxon>Pseudomonadati</taxon>
        <taxon>Planctomycetota</taxon>
        <taxon>Planctomycetia</taxon>
        <taxon>Pirellulales</taxon>
        <taxon>Lacipirellulaceae</taxon>
        <taxon>Aeoliella</taxon>
    </lineage>
</organism>
<proteinExistence type="inferred from homology"/>
<dbReference type="InterPro" id="IPR013324">
    <property type="entry name" value="RNA_pol_sigma_r3/r4-like"/>
</dbReference>
<dbReference type="InterPro" id="IPR007627">
    <property type="entry name" value="RNA_pol_sigma70_r2"/>
</dbReference>
<dbReference type="InterPro" id="IPR014284">
    <property type="entry name" value="RNA_pol_sigma-70_dom"/>
</dbReference>
<dbReference type="SUPFAM" id="SSF88659">
    <property type="entry name" value="Sigma3 and sigma4 domains of RNA polymerase sigma factors"/>
    <property type="match status" value="1"/>
</dbReference>
<dbReference type="OrthoDB" id="6383365at2"/>
<comment type="similarity">
    <text evidence="1">Belongs to the sigma-70 factor family. ECF subfamily.</text>
</comment>
<sequence>MINPYDPSSAPDSDGDRAAEFMELLAARQGQIFGYIFAIISNATDAQDVYQQTVMALWRKFDEFEKDSNFTAWALKVAYYEVQMYRRANSRSKLLFSDDLVAMLSDSQLEATAGLEESGDRLANLQHCLSKLKGADRELVRMSYEERTPVLEMAKLLKRSSQSICNSLRRIRMALLKCVDSQQARNGA</sequence>
<dbReference type="InterPro" id="IPR036388">
    <property type="entry name" value="WH-like_DNA-bd_sf"/>
</dbReference>
<keyword evidence="2" id="KW-0805">Transcription regulation</keyword>
<dbReference type="PANTHER" id="PTHR43133">
    <property type="entry name" value="RNA POLYMERASE ECF-TYPE SIGMA FACTO"/>
    <property type="match status" value="1"/>
</dbReference>
<accession>A0A518AK26</accession>
<evidence type="ECO:0000256" key="4">
    <source>
        <dbReference type="ARBA" id="ARBA00023163"/>
    </source>
</evidence>
<dbReference type="Gene3D" id="1.10.1740.10">
    <property type="match status" value="1"/>
</dbReference>
<dbReference type="AlphaFoldDB" id="A0A518AK26"/>
<keyword evidence="7" id="KW-1185">Reference proteome</keyword>
<dbReference type="GO" id="GO:0006352">
    <property type="term" value="P:DNA-templated transcription initiation"/>
    <property type="evidence" value="ECO:0007669"/>
    <property type="project" value="InterPro"/>
</dbReference>
<dbReference type="NCBIfam" id="TIGR02989">
    <property type="entry name" value="Sig-70_gvs1"/>
    <property type="match status" value="1"/>
</dbReference>
<dbReference type="Proteomes" id="UP000315750">
    <property type="component" value="Chromosome"/>
</dbReference>
<evidence type="ECO:0000256" key="2">
    <source>
        <dbReference type="ARBA" id="ARBA00023015"/>
    </source>
</evidence>
<dbReference type="Pfam" id="PF04542">
    <property type="entry name" value="Sigma70_r2"/>
    <property type="match status" value="1"/>
</dbReference>
<evidence type="ECO:0000313" key="7">
    <source>
        <dbReference type="Proteomes" id="UP000315750"/>
    </source>
</evidence>
<dbReference type="SUPFAM" id="SSF88946">
    <property type="entry name" value="Sigma2 domain of RNA polymerase sigma factors"/>
    <property type="match status" value="1"/>
</dbReference>
<reference evidence="6 7" key="1">
    <citation type="submission" date="2019-02" db="EMBL/GenBank/DDBJ databases">
        <title>Deep-cultivation of Planctomycetes and their phenomic and genomic characterization uncovers novel biology.</title>
        <authorList>
            <person name="Wiegand S."/>
            <person name="Jogler M."/>
            <person name="Boedeker C."/>
            <person name="Pinto D."/>
            <person name="Vollmers J."/>
            <person name="Rivas-Marin E."/>
            <person name="Kohn T."/>
            <person name="Peeters S.H."/>
            <person name="Heuer A."/>
            <person name="Rast P."/>
            <person name="Oberbeckmann S."/>
            <person name="Bunk B."/>
            <person name="Jeske O."/>
            <person name="Meyerdierks A."/>
            <person name="Storesund J.E."/>
            <person name="Kallscheuer N."/>
            <person name="Luecker S."/>
            <person name="Lage O.M."/>
            <person name="Pohl T."/>
            <person name="Merkel B.J."/>
            <person name="Hornburger P."/>
            <person name="Mueller R.-W."/>
            <person name="Bruemmer F."/>
            <person name="Labrenz M."/>
            <person name="Spormann A.M."/>
            <person name="Op den Camp H."/>
            <person name="Overmann J."/>
            <person name="Amann R."/>
            <person name="Jetten M.S.M."/>
            <person name="Mascher T."/>
            <person name="Medema M.H."/>
            <person name="Devos D.P."/>
            <person name="Kaster A.-K."/>
            <person name="Ovreas L."/>
            <person name="Rohde M."/>
            <person name="Galperin M.Y."/>
            <person name="Jogler C."/>
        </authorList>
    </citation>
    <scope>NUCLEOTIDE SEQUENCE [LARGE SCALE GENOMIC DNA]</scope>
    <source>
        <strain evidence="6 7">Pan181</strain>
    </source>
</reference>
<gene>
    <name evidence="6" type="primary">cnrH_1</name>
    <name evidence="6" type="ORF">Pan181_12650</name>
</gene>
<dbReference type="Gene3D" id="1.10.10.10">
    <property type="entry name" value="Winged helix-like DNA-binding domain superfamily/Winged helix DNA-binding domain"/>
    <property type="match status" value="1"/>
</dbReference>
<dbReference type="EMBL" id="CP036278">
    <property type="protein sequence ID" value="QDU55079.1"/>
    <property type="molecule type" value="Genomic_DNA"/>
</dbReference>
<dbReference type="NCBIfam" id="TIGR02937">
    <property type="entry name" value="sigma70-ECF"/>
    <property type="match status" value="1"/>
</dbReference>
<dbReference type="KEGG" id="amuc:Pan181_12650"/>
<evidence type="ECO:0000256" key="1">
    <source>
        <dbReference type="ARBA" id="ARBA00010641"/>
    </source>
</evidence>
<name>A0A518AK26_9BACT</name>
<dbReference type="InterPro" id="IPR013325">
    <property type="entry name" value="RNA_pol_sigma_r2"/>
</dbReference>
<keyword evidence="4" id="KW-0804">Transcription</keyword>
<keyword evidence="3" id="KW-0731">Sigma factor</keyword>
<dbReference type="InterPro" id="IPR014331">
    <property type="entry name" value="RNA_pol_sigma70_ECF_RHOBA"/>
</dbReference>
<dbReference type="GO" id="GO:0016987">
    <property type="term" value="F:sigma factor activity"/>
    <property type="evidence" value="ECO:0007669"/>
    <property type="project" value="UniProtKB-KW"/>
</dbReference>
<evidence type="ECO:0000256" key="3">
    <source>
        <dbReference type="ARBA" id="ARBA00023082"/>
    </source>
</evidence>